<keyword evidence="2" id="KW-0732">Signal</keyword>
<evidence type="ECO:0000256" key="2">
    <source>
        <dbReference type="SAM" id="SignalP"/>
    </source>
</evidence>
<dbReference type="Proteomes" id="UP001652621">
    <property type="component" value="Unplaced"/>
</dbReference>
<organism evidence="4">
    <name type="scientific">Musca domestica</name>
    <name type="common">House fly</name>
    <dbReference type="NCBI Taxonomy" id="7370"/>
    <lineage>
        <taxon>Eukaryota</taxon>
        <taxon>Metazoa</taxon>
        <taxon>Ecdysozoa</taxon>
        <taxon>Arthropoda</taxon>
        <taxon>Hexapoda</taxon>
        <taxon>Insecta</taxon>
        <taxon>Pterygota</taxon>
        <taxon>Neoptera</taxon>
        <taxon>Endopterygota</taxon>
        <taxon>Diptera</taxon>
        <taxon>Brachycera</taxon>
        <taxon>Muscomorpha</taxon>
        <taxon>Muscoidea</taxon>
        <taxon>Muscidae</taxon>
        <taxon>Musca</taxon>
    </lineage>
</organism>
<dbReference type="InterPro" id="IPR050111">
    <property type="entry name" value="C-type_lectin/snaclec_domain"/>
</dbReference>
<evidence type="ECO:0000256" key="1">
    <source>
        <dbReference type="ARBA" id="ARBA00023157"/>
    </source>
</evidence>
<dbReference type="InterPro" id="IPR016187">
    <property type="entry name" value="CTDL_fold"/>
</dbReference>
<dbReference type="VEuPathDB" id="VectorBase:MDOMA2_009706"/>
<dbReference type="AlphaFoldDB" id="A0A1I8NEM3"/>
<accession>A0A1I8NEM3</accession>
<dbReference type="Gene3D" id="3.10.100.10">
    <property type="entry name" value="Mannose-Binding Protein A, subunit A"/>
    <property type="match status" value="1"/>
</dbReference>
<dbReference type="eggNOG" id="KOG4297">
    <property type="taxonomic scope" value="Eukaryota"/>
</dbReference>
<evidence type="ECO:0000313" key="4">
    <source>
        <dbReference type="EnsemblMetazoa" id="MDOA014403-PA"/>
    </source>
</evidence>
<dbReference type="RefSeq" id="XP_005176166.1">
    <property type="nucleotide sequence ID" value="XM_005176109.3"/>
</dbReference>
<feature type="signal peptide" evidence="2">
    <location>
        <begin position="1"/>
        <end position="28"/>
    </location>
</feature>
<dbReference type="Pfam" id="PF00059">
    <property type="entry name" value="Lectin_C"/>
    <property type="match status" value="1"/>
</dbReference>
<dbReference type="SMART" id="SM00034">
    <property type="entry name" value="CLECT"/>
    <property type="match status" value="1"/>
</dbReference>
<protein>
    <submittedName>
        <fullName evidence="6">Lectin subunit alpha-like</fullName>
    </submittedName>
</protein>
<dbReference type="SUPFAM" id="SSF56436">
    <property type="entry name" value="C-type lectin-like"/>
    <property type="match status" value="1"/>
</dbReference>
<dbReference type="VEuPathDB" id="VectorBase:MDOA014403"/>
<dbReference type="PANTHER" id="PTHR22803">
    <property type="entry name" value="MANNOSE, PHOSPHOLIPASE, LECTIN RECEPTOR RELATED"/>
    <property type="match status" value="1"/>
</dbReference>
<dbReference type="CDD" id="cd00037">
    <property type="entry name" value="CLECT"/>
    <property type="match status" value="1"/>
</dbReference>
<keyword evidence="1" id="KW-1015">Disulfide bond</keyword>
<dbReference type="OrthoDB" id="7773875at2759"/>
<feature type="domain" description="C-type lectin" evidence="3">
    <location>
        <begin position="45"/>
        <end position="161"/>
    </location>
</feature>
<name>A0A1I8NEM3_MUSDO</name>
<proteinExistence type="predicted"/>
<dbReference type="PROSITE" id="PS50041">
    <property type="entry name" value="C_TYPE_LECTIN_2"/>
    <property type="match status" value="1"/>
</dbReference>
<dbReference type="InterPro" id="IPR016186">
    <property type="entry name" value="C-type_lectin-like/link_sf"/>
</dbReference>
<reference evidence="4" key="1">
    <citation type="submission" date="2020-05" db="UniProtKB">
        <authorList>
            <consortium name="EnsemblMetazoa"/>
        </authorList>
    </citation>
    <scope>IDENTIFICATION</scope>
    <source>
        <strain evidence="4">Aabys</strain>
    </source>
</reference>
<dbReference type="PROSITE" id="PS00615">
    <property type="entry name" value="C_TYPE_LECTIN_1"/>
    <property type="match status" value="1"/>
</dbReference>
<feature type="chain" id="PRO_5044561590" evidence="2">
    <location>
        <begin position="29"/>
        <end position="164"/>
    </location>
</feature>
<reference evidence="6" key="2">
    <citation type="submission" date="2025-04" db="UniProtKB">
        <authorList>
            <consortium name="RefSeq"/>
        </authorList>
    </citation>
    <scope>IDENTIFICATION</scope>
    <source>
        <strain evidence="6">Aabys</strain>
    </source>
</reference>
<dbReference type="KEGG" id="mde:101887318"/>
<sequence length="164" mass="18835">MYWTQYFENVVSIAVFFILALQQSSASATGTGIAAAAATNVTNGFYIETTKGNWFQAFNGCSIKRMNLVVLDTKDKTDKLIRELKKVYGNDHPNIWIGGNDKAKNREFMWITANKPFTYTKWAPGQPDNKRGKEHCAMLWENHNYQWNDGDCLSKMIYVCEERK</sequence>
<dbReference type="GeneID" id="101887318"/>
<gene>
    <name evidence="4" type="primary">101887318</name>
    <name evidence="6" type="synonym">LOC101887318</name>
</gene>
<dbReference type="InterPro" id="IPR018378">
    <property type="entry name" value="C-type_lectin_CS"/>
</dbReference>
<keyword evidence="5" id="KW-1185">Reference proteome</keyword>
<evidence type="ECO:0000313" key="6">
    <source>
        <dbReference type="RefSeq" id="XP_005176166.1"/>
    </source>
</evidence>
<evidence type="ECO:0000259" key="3">
    <source>
        <dbReference type="PROSITE" id="PS50041"/>
    </source>
</evidence>
<dbReference type="EnsemblMetazoa" id="MDOA014403-RA">
    <property type="protein sequence ID" value="MDOA014403-PA"/>
    <property type="gene ID" value="MDOA014403"/>
</dbReference>
<evidence type="ECO:0000313" key="5">
    <source>
        <dbReference type="Proteomes" id="UP001652621"/>
    </source>
</evidence>
<dbReference type="InterPro" id="IPR001304">
    <property type="entry name" value="C-type_lectin-like"/>
</dbReference>